<dbReference type="Pfam" id="PF12833">
    <property type="entry name" value="HTH_18"/>
    <property type="match status" value="1"/>
</dbReference>
<protein>
    <submittedName>
        <fullName evidence="5">AraC-type DNA-binding protein</fullName>
    </submittedName>
</protein>
<dbReference type="STRING" id="494016.SAMN04487965_1325"/>
<organism evidence="5 6">
    <name type="scientific">Microbulbifer donghaiensis</name>
    <dbReference type="NCBI Taxonomy" id="494016"/>
    <lineage>
        <taxon>Bacteria</taxon>
        <taxon>Pseudomonadati</taxon>
        <taxon>Pseudomonadota</taxon>
        <taxon>Gammaproteobacteria</taxon>
        <taxon>Cellvibrionales</taxon>
        <taxon>Microbulbiferaceae</taxon>
        <taxon>Microbulbifer</taxon>
    </lineage>
</organism>
<dbReference type="Proteomes" id="UP000184170">
    <property type="component" value="Unassembled WGS sequence"/>
</dbReference>
<dbReference type="InterPro" id="IPR032687">
    <property type="entry name" value="AraC-type_N"/>
</dbReference>
<dbReference type="EMBL" id="FQVA01000001">
    <property type="protein sequence ID" value="SHF08279.1"/>
    <property type="molecule type" value="Genomic_DNA"/>
</dbReference>
<evidence type="ECO:0000313" key="6">
    <source>
        <dbReference type="Proteomes" id="UP000184170"/>
    </source>
</evidence>
<dbReference type="SMART" id="SM00342">
    <property type="entry name" value="HTH_ARAC"/>
    <property type="match status" value="1"/>
</dbReference>
<dbReference type="GO" id="GO:0000976">
    <property type="term" value="F:transcription cis-regulatory region binding"/>
    <property type="evidence" value="ECO:0007669"/>
    <property type="project" value="TreeGrafter"/>
</dbReference>
<keyword evidence="2 5" id="KW-0238">DNA-binding</keyword>
<reference evidence="6" key="1">
    <citation type="submission" date="2016-11" db="EMBL/GenBank/DDBJ databases">
        <authorList>
            <person name="Varghese N."/>
            <person name="Submissions S."/>
        </authorList>
    </citation>
    <scope>NUCLEOTIDE SEQUENCE [LARGE SCALE GENOMIC DNA]</scope>
    <source>
        <strain evidence="6">CGMCC 1.7063</strain>
    </source>
</reference>
<dbReference type="PANTHER" id="PTHR47894">
    <property type="entry name" value="HTH-TYPE TRANSCRIPTIONAL REGULATOR GADX"/>
    <property type="match status" value="1"/>
</dbReference>
<proteinExistence type="predicted"/>
<gene>
    <name evidence="5" type="ORF">SAMN04487965_1325</name>
</gene>
<dbReference type="OrthoDB" id="6194859at2"/>
<dbReference type="InterPro" id="IPR018060">
    <property type="entry name" value="HTH_AraC"/>
</dbReference>
<dbReference type="InterPro" id="IPR009057">
    <property type="entry name" value="Homeodomain-like_sf"/>
</dbReference>
<accession>A0A1M4YR05</accession>
<evidence type="ECO:0000259" key="4">
    <source>
        <dbReference type="PROSITE" id="PS01124"/>
    </source>
</evidence>
<evidence type="ECO:0000256" key="2">
    <source>
        <dbReference type="ARBA" id="ARBA00023125"/>
    </source>
</evidence>
<dbReference type="PRINTS" id="PR00032">
    <property type="entry name" value="HTHARAC"/>
</dbReference>
<name>A0A1M4YR05_9GAMM</name>
<evidence type="ECO:0000256" key="3">
    <source>
        <dbReference type="ARBA" id="ARBA00023163"/>
    </source>
</evidence>
<dbReference type="PANTHER" id="PTHR47894:SF1">
    <property type="entry name" value="HTH-TYPE TRANSCRIPTIONAL REGULATOR VQSM"/>
    <property type="match status" value="1"/>
</dbReference>
<evidence type="ECO:0000313" key="5">
    <source>
        <dbReference type="EMBL" id="SHF08279.1"/>
    </source>
</evidence>
<dbReference type="SUPFAM" id="SSF46689">
    <property type="entry name" value="Homeodomain-like"/>
    <property type="match status" value="1"/>
</dbReference>
<keyword evidence="3" id="KW-0804">Transcription</keyword>
<keyword evidence="1" id="KW-0805">Transcription regulation</keyword>
<dbReference type="GO" id="GO:0005829">
    <property type="term" value="C:cytosol"/>
    <property type="evidence" value="ECO:0007669"/>
    <property type="project" value="TreeGrafter"/>
</dbReference>
<dbReference type="Gene3D" id="1.10.10.60">
    <property type="entry name" value="Homeodomain-like"/>
    <property type="match status" value="1"/>
</dbReference>
<dbReference type="InterPro" id="IPR020449">
    <property type="entry name" value="Tscrpt_reg_AraC-type_HTH"/>
</dbReference>
<dbReference type="AlphaFoldDB" id="A0A1M4YR05"/>
<keyword evidence="6" id="KW-1185">Reference proteome</keyword>
<feature type="domain" description="HTH araC/xylS-type" evidence="4">
    <location>
        <begin position="233"/>
        <end position="331"/>
    </location>
</feature>
<evidence type="ECO:0000256" key="1">
    <source>
        <dbReference type="ARBA" id="ARBA00023015"/>
    </source>
</evidence>
<dbReference type="GO" id="GO:0003700">
    <property type="term" value="F:DNA-binding transcription factor activity"/>
    <property type="evidence" value="ECO:0007669"/>
    <property type="project" value="InterPro"/>
</dbReference>
<dbReference type="PROSITE" id="PS01124">
    <property type="entry name" value="HTH_ARAC_FAMILY_2"/>
    <property type="match status" value="1"/>
</dbReference>
<sequence>MTLQATVSMSWVNTVIAAAERLGVESPQLLAAAGIAADELARERWPIDHITRLWRAAERCTGDSGFGLKAGTLVGPASLNVVSFLLQSSATLREALAQLQKYQRLISDGVRFQILAGENASWLVYHPRQGELAFSPHQIEAVLAAVVSFARWVAGTPVQPHKVQCSHAQLGPLRGYRQIFGCPIEFEQAFNGLLLDNTLLDQPLPQADAQLTQLHELHATTQLAALCDSATAPYLRAWLKAHLGPNLPARAQAARALNLSERTLARRLHAQGCHYDGLLDEVRRDAALHAVAHTARPLAEIAHSLGFAEVSTFYRAFRRWTGLPPARWRKQQAAVE</sequence>
<dbReference type="Pfam" id="PF12625">
    <property type="entry name" value="Arabinose_bd"/>
    <property type="match status" value="1"/>
</dbReference>